<dbReference type="SUPFAM" id="SSF51735">
    <property type="entry name" value="NAD(P)-binding Rossmann-fold domains"/>
    <property type="match status" value="1"/>
</dbReference>
<dbReference type="Gene3D" id="3.40.50.720">
    <property type="entry name" value="NAD(P)-binding Rossmann-like Domain"/>
    <property type="match status" value="1"/>
</dbReference>
<proteinExistence type="predicted"/>
<dbReference type="RefSeq" id="WP_064721597.1">
    <property type="nucleotide sequence ID" value="NZ_BDDW01000001.1"/>
</dbReference>
<dbReference type="Pfam" id="PF01370">
    <property type="entry name" value="Epimerase"/>
    <property type="match status" value="1"/>
</dbReference>
<name>A0ABT9TGT5_PAENI</name>
<comment type="caution">
    <text evidence="2">The sequence shown here is derived from an EMBL/GenBank/DDBJ whole genome shotgun (WGS) entry which is preliminary data.</text>
</comment>
<sequence length="303" mass="32364">MRIAVTGATGFVGGAVADAAEARGWEVVRYARRQGEGLEYWDLAGLPPARLPRVDAVVHAGAHVADWGDAAVFHRANVEGTRAVAEAFAGTRLVHISSSSVYPWWEPCVDRPEDEVAARHLNAYGRSKALADVEARKHGDAVALRPHAVYGPGDRTLLPRLVSNIRAGRLLSIGHPGVKHQLTHVDNLTRAVLAACQSTVRGAVNVGDAQPVELGAVLRQVLDVSGRSDVPVTYLPEPAAMALAAVSEAASRATGRAPKLTRYAVSQVGKQRTYRLDRLREELGIEPISTTVSDAGKWLEHGA</sequence>
<protein>
    <submittedName>
        <fullName evidence="2">Nucleoside-diphosphate-sugar epimerase</fullName>
    </submittedName>
</protein>
<dbReference type="InterPro" id="IPR036291">
    <property type="entry name" value="NAD(P)-bd_dom_sf"/>
</dbReference>
<evidence type="ECO:0000313" key="3">
    <source>
        <dbReference type="Proteomes" id="UP001244563"/>
    </source>
</evidence>
<dbReference type="InterPro" id="IPR050177">
    <property type="entry name" value="Lipid_A_modif_metabolic_enz"/>
</dbReference>
<feature type="domain" description="NAD-dependent epimerase/dehydratase" evidence="1">
    <location>
        <begin position="3"/>
        <end position="207"/>
    </location>
</feature>
<keyword evidence="3" id="KW-1185">Reference proteome</keyword>
<dbReference type="EMBL" id="JAUSSW010000001">
    <property type="protein sequence ID" value="MDQ0100870.1"/>
    <property type="molecule type" value="Genomic_DNA"/>
</dbReference>
<gene>
    <name evidence="2" type="ORF">J2T10_000489</name>
</gene>
<dbReference type="PANTHER" id="PTHR43245:SF51">
    <property type="entry name" value="SHORT CHAIN DEHYDROGENASE_REDUCTASE FAMILY 42E, MEMBER 2"/>
    <property type="match status" value="1"/>
</dbReference>
<reference evidence="2 3" key="1">
    <citation type="submission" date="2023-07" db="EMBL/GenBank/DDBJ databases">
        <title>Sorghum-associated microbial communities from plants grown in Nebraska, USA.</title>
        <authorList>
            <person name="Schachtman D."/>
        </authorList>
    </citation>
    <scope>NUCLEOTIDE SEQUENCE [LARGE SCALE GENOMIC DNA]</scope>
    <source>
        <strain evidence="2 3">CC523</strain>
    </source>
</reference>
<evidence type="ECO:0000313" key="2">
    <source>
        <dbReference type="EMBL" id="MDQ0100870.1"/>
    </source>
</evidence>
<evidence type="ECO:0000259" key="1">
    <source>
        <dbReference type="Pfam" id="PF01370"/>
    </source>
</evidence>
<accession>A0ABT9TGT5</accession>
<organism evidence="2 3">
    <name type="scientific">Paenarthrobacter nicotinovorans</name>
    <name type="common">Arthrobacter nicotinovorans</name>
    <dbReference type="NCBI Taxonomy" id="29320"/>
    <lineage>
        <taxon>Bacteria</taxon>
        <taxon>Bacillati</taxon>
        <taxon>Actinomycetota</taxon>
        <taxon>Actinomycetes</taxon>
        <taxon>Micrococcales</taxon>
        <taxon>Micrococcaceae</taxon>
        <taxon>Paenarthrobacter</taxon>
    </lineage>
</organism>
<dbReference type="Proteomes" id="UP001244563">
    <property type="component" value="Unassembled WGS sequence"/>
</dbReference>
<dbReference type="InterPro" id="IPR001509">
    <property type="entry name" value="Epimerase_deHydtase"/>
</dbReference>
<dbReference type="PANTHER" id="PTHR43245">
    <property type="entry name" value="BIFUNCTIONAL POLYMYXIN RESISTANCE PROTEIN ARNA"/>
    <property type="match status" value="1"/>
</dbReference>